<feature type="active site" description="Schiff-base intermediate with substrate" evidence="12 14">
    <location>
        <position position="166"/>
    </location>
</feature>
<dbReference type="PRINTS" id="PR00146">
    <property type="entry name" value="DHPICSNTHASE"/>
</dbReference>
<dbReference type="PATRIC" id="fig|1555112.3.peg.2603"/>
<keyword evidence="5 12" id="KW-0963">Cytoplasm</keyword>
<dbReference type="CDD" id="cd00950">
    <property type="entry name" value="DHDPS"/>
    <property type="match status" value="1"/>
</dbReference>
<keyword evidence="10 12" id="KW-0704">Schiff base</keyword>
<evidence type="ECO:0000256" key="15">
    <source>
        <dbReference type="PIRSR" id="PIRSR001365-2"/>
    </source>
</evidence>
<dbReference type="Gene3D" id="3.20.20.70">
    <property type="entry name" value="Aldolase class I"/>
    <property type="match status" value="1"/>
</dbReference>
<evidence type="ECO:0000256" key="7">
    <source>
        <dbReference type="ARBA" id="ARBA00022915"/>
    </source>
</evidence>
<dbReference type="GO" id="GO:0009089">
    <property type="term" value="P:lysine biosynthetic process via diaminopimelate"/>
    <property type="evidence" value="ECO:0007669"/>
    <property type="project" value="UniProtKB-UniRule"/>
</dbReference>
<dbReference type="PANTHER" id="PTHR12128">
    <property type="entry name" value="DIHYDRODIPICOLINATE SYNTHASE"/>
    <property type="match status" value="1"/>
</dbReference>
<evidence type="ECO:0000256" key="6">
    <source>
        <dbReference type="ARBA" id="ARBA00022605"/>
    </source>
</evidence>
<dbReference type="KEGG" id="lpil:LIP_2564"/>
<dbReference type="GO" id="GO:0019877">
    <property type="term" value="P:diaminopimelate biosynthetic process"/>
    <property type="evidence" value="ECO:0007669"/>
    <property type="project" value="UniProtKB-UniRule"/>
</dbReference>
<gene>
    <name evidence="12" type="primary">dapA</name>
    <name evidence="16" type="ORF">LIP_2564</name>
</gene>
<dbReference type="GO" id="GO:0005829">
    <property type="term" value="C:cytosol"/>
    <property type="evidence" value="ECO:0007669"/>
    <property type="project" value="TreeGrafter"/>
</dbReference>
<dbReference type="AlphaFoldDB" id="A0A0K2SNH7"/>
<dbReference type="STRING" id="1555112.LIP_2564"/>
<evidence type="ECO:0000256" key="12">
    <source>
        <dbReference type="HAMAP-Rule" id="MF_00418"/>
    </source>
</evidence>
<dbReference type="UniPathway" id="UPA00034">
    <property type="reaction ID" value="UER00017"/>
</dbReference>
<comment type="subcellular location">
    <subcellularLocation>
        <location evidence="12">Cytoplasm</location>
    </subcellularLocation>
</comment>
<dbReference type="InterPro" id="IPR020625">
    <property type="entry name" value="Schiff_base-form_aldolases_AS"/>
</dbReference>
<organism evidence="16 17">
    <name type="scientific">Limnochorda pilosa</name>
    <dbReference type="NCBI Taxonomy" id="1555112"/>
    <lineage>
        <taxon>Bacteria</taxon>
        <taxon>Bacillati</taxon>
        <taxon>Bacillota</taxon>
        <taxon>Limnochordia</taxon>
        <taxon>Limnochordales</taxon>
        <taxon>Limnochordaceae</taxon>
        <taxon>Limnochorda</taxon>
    </lineage>
</organism>
<dbReference type="HAMAP" id="MF_00418">
    <property type="entry name" value="DapA"/>
    <property type="match status" value="1"/>
</dbReference>
<dbReference type="InterPro" id="IPR020624">
    <property type="entry name" value="Schiff_base-form_aldolases_CS"/>
</dbReference>
<protein>
    <recommendedName>
        <fullName evidence="4 12">4-hydroxy-tetrahydrodipicolinate synthase</fullName>
        <shortName evidence="12">HTPA synthase</shortName>
        <ecNumber evidence="4 12">4.3.3.7</ecNumber>
    </recommendedName>
</protein>
<dbReference type="NCBIfam" id="TIGR00674">
    <property type="entry name" value="dapA"/>
    <property type="match status" value="1"/>
</dbReference>
<dbReference type="PROSITE" id="PS00665">
    <property type="entry name" value="DHDPS_1"/>
    <property type="match status" value="1"/>
</dbReference>
<keyword evidence="9 12" id="KW-0456">Lyase</keyword>
<dbReference type="GO" id="GO:0008840">
    <property type="term" value="F:4-hydroxy-tetrahydrodipicolinate synthase activity"/>
    <property type="evidence" value="ECO:0007669"/>
    <property type="project" value="UniProtKB-UniRule"/>
</dbReference>
<feature type="site" description="Part of a proton relay during catalysis" evidence="12">
    <location>
        <position position="49"/>
    </location>
</feature>
<dbReference type="InterPro" id="IPR002220">
    <property type="entry name" value="DapA-like"/>
</dbReference>
<reference evidence="17" key="2">
    <citation type="journal article" date="2016" name="Int. J. Syst. Evol. Microbiol.">
        <title>Complete genome sequence and cell structure of Limnochorda pilosa, a Gram-negative spore-former within the phylum Firmicutes.</title>
        <authorList>
            <person name="Watanabe M."/>
            <person name="Kojima H."/>
            <person name="Fukui M."/>
        </authorList>
    </citation>
    <scope>NUCLEOTIDE SEQUENCE [LARGE SCALE GENOMIC DNA]</scope>
    <source>
        <strain evidence="17">HC45</strain>
    </source>
</reference>
<dbReference type="RefSeq" id="WP_068138682.1">
    <property type="nucleotide sequence ID" value="NZ_AP014924.1"/>
</dbReference>
<keyword evidence="8 12" id="KW-0457">Lysine biosynthesis</keyword>
<evidence type="ECO:0000256" key="3">
    <source>
        <dbReference type="ARBA" id="ARBA00007592"/>
    </source>
</evidence>
<evidence type="ECO:0000256" key="11">
    <source>
        <dbReference type="ARBA" id="ARBA00047836"/>
    </source>
</evidence>
<feature type="binding site" evidence="12 15">
    <location>
        <position position="208"/>
    </location>
    <ligand>
        <name>pyruvate</name>
        <dbReference type="ChEBI" id="CHEBI:15361"/>
    </ligand>
</feature>
<evidence type="ECO:0000256" key="2">
    <source>
        <dbReference type="ARBA" id="ARBA00005120"/>
    </source>
</evidence>
<dbReference type="EC" id="4.3.3.7" evidence="4 12"/>
<dbReference type="Proteomes" id="UP000065807">
    <property type="component" value="Chromosome"/>
</dbReference>
<dbReference type="InterPro" id="IPR005263">
    <property type="entry name" value="DapA"/>
</dbReference>
<dbReference type="EMBL" id="AP014924">
    <property type="protein sequence ID" value="BAS28394.1"/>
    <property type="molecule type" value="Genomic_DNA"/>
</dbReference>
<evidence type="ECO:0000256" key="13">
    <source>
        <dbReference type="PIRNR" id="PIRNR001365"/>
    </source>
</evidence>
<evidence type="ECO:0000256" key="10">
    <source>
        <dbReference type="ARBA" id="ARBA00023270"/>
    </source>
</evidence>
<dbReference type="SMART" id="SM01130">
    <property type="entry name" value="DHDPS"/>
    <property type="match status" value="1"/>
</dbReference>
<comment type="function">
    <text evidence="1 12">Catalyzes the condensation of (S)-aspartate-beta-semialdehyde [(S)-ASA] and pyruvate to 4-hydroxy-tetrahydrodipicolinate (HTPA).</text>
</comment>
<comment type="caution">
    <text evidence="12">Was originally thought to be a dihydrodipicolinate synthase (DHDPS), catalyzing the condensation of (S)-aspartate-beta-semialdehyde [(S)-ASA] and pyruvate to dihydrodipicolinate (DHDP). However, it was shown in E.coli that the product of the enzymatic reaction is not dihydrodipicolinate but in fact (4S)-4-hydroxy-2,3,4,5-tetrahydro-(2S)-dipicolinic acid (HTPA), and that the consecutive dehydration reaction leading to DHDP is not spontaneous but catalyzed by DapB.</text>
</comment>
<dbReference type="PROSITE" id="PS00666">
    <property type="entry name" value="DHDPS_2"/>
    <property type="match status" value="1"/>
</dbReference>
<feature type="active site" description="Proton donor/acceptor" evidence="12 14">
    <location>
        <position position="138"/>
    </location>
</feature>
<sequence>MGRTADLGRVLTALVTPMTQDGAVNLDAAVSLAHRLSENGSDGLVLCGTTGESPTLSRAEKLDLTRAVVNAVGGKATVLVGTGSYNTAESVELTREVEKLGADGILAVVPYYNKPPQEGLYRHFEAIARATALPVMLYNIPARTARNLEPETMARLAELPNVVAVKEAAGDLEQVSRLVQLLPERVRVYSGDDSLTLPMLAVGAYGVVSVASHLVGSQIQAMIQAYLEGRVEEASQLHHHLFPLFRGLFVTTNPIPVKAALELAGIPAGPPRLPLAPATEAEREAVRVAMKRVGLLD</sequence>
<comment type="subunit">
    <text evidence="12">Homotetramer; dimer of dimers.</text>
</comment>
<evidence type="ECO:0000256" key="5">
    <source>
        <dbReference type="ARBA" id="ARBA00022490"/>
    </source>
</evidence>
<evidence type="ECO:0000313" key="16">
    <source>
        <dbReference type="EMBL" id="BAS28394.1"/>
    </source>
</evidence>
<proteinExistence type="inferred from homology"/>
<name>A0A0K2SNH7_LIMPI</name>
<evidence type="ECO:0000256" key="9">
    <source>
        <dbReference type="ARBA" id="ARBA00023239"/>
    </source>
</evidence>
<feature type="site" description="Part of a proton relay during catalysis" evidence="12">
    <location>
        <position position="112"/>
    </location>
</feature>
<dbReference type="SUPFAM" id="SSF51569">
    <property type="entry name" value="Aldolase"/>
    <property type="match status" value="1"/>
</dbReference>
<keyword evidence="6 12" id="KW-0028">Amino-acid biosynthesis</keyword>
<dbReference type="PIRSF" id="PIRSF001365">
    <property type="entry name" value="DHDPS"/>
    <property type="match status" value="1"/>
</dbReference>
<reference evidence="17" key="1">
    <citation type="submission" date="2015-07" db="EMBL/GenBank/DDBJ databases">
        <title>Complete genome sequence and phylogenetic analysis of Limnochorda pilosa.</title>
        <authorList>
            <person name="Watanabe M."/>
            <person name="Kojima H."/>
            <person name="Fukui M."/>
        </authorList>
    </citation>
    <scope>NUCLEOTIDE SEQUENCE [LARGE SCALE GENOMIC DNA]</scope>
    <source>
        <strain evidence="17">HC45</strain>
    </source>
</reference>
<feature type="binding site" evidence="12 15">
    <location>
        <position position="50"/>
    </location>
    <ligand>
        <name>pyruvate</name>
        <dbReference type="ChEBI" id="CHEBI:15361"/>
    </ligand>
</feature>
<dbReference type="PANTHER" id="PTHR12128:SF66">
    <property type="entry name" value="4-HYDROXY-2-OXOGLUTARATE ALDOLASE, MITOCHONDRIAL"/>
    <property type="match status" value="1"/>
</dbReference>
<comment type="catalytic activity">
    <reaction evidence="11 12">
        <text>L-aspartate 4-semialdehyde + pyruvate = (2S,4S)-4-hydroxy-2,3,4,5-tetrahydrodipicolinate + H2O + H(+)</text>
        <dbReference type="Rhea" id="RHEA:34171"/>
        <dbReference type="ChEBI" id="CHEBI:15361"/>
        <dbReference type="ChEBI" id="CHEBI:15377"/>
        <dbReference type="ChEBI" id="CHEBI:15378"/>
        <dbReference type="ChEBI" id="CHEBI:67139"/>
        <dbReference type="ChEBI" id="CHEBI:537519"/>
        <dbReference type="EC" id="4.3.3.7"/>
    </reaction>
</comment>
<dbReference type="Pfam" id="PF00701">
    <property type="entry name" value="DHDPS"/>
    <property type="match status" value="1"/>
</dbReference>
<evidence type="ECO:0000256" key="1">
    <source>
        <dbReference type="ARBA" id="ARBA00003294"/>
    </source>
</evidence>
<evidence type="ECO:0000313" key="17">
    <source>
        <dbReference type="Proteomes" id="UP000065807"/>
    </source>
</evidence>
<evidence type="ECO:0000256" key="14">
    <source>
        <dbReference type="PIRSR" id="PIRSR001365-1"/>
    </source>
</evidence>
<dbReference type="InterPro" id="IPR013785">
    <property type="entry name" value="Aldolase_TIM"/>
</dbReference>
<comment type="pathway">
    <text evidence="2 12">Amino-acid biosynthesis; L-lysine biosynthesis via DAP pathway; (S)-tetrahydrodipicolinate from L-aspartate: step 3/4.</text>
</comment>
<keyword evidence="17" id="KW-1185">Reference proteome</keyword>
<evidence type="ECO:0000256" key="4">
    <source>
        <dbReference type="ARBA" id="ARBA00012086"/>
    </source>
</evidence>
<comment type="similarity">
    <text evidence="3 12 13">Belongs to the DapA family.</text>
</comment>
<keyword evidence="7 12" id="KW-0220">Diaminopimelate biosynthesis</keyword>
<dbReference type="OrthoDB" id="9782828at2"/>
<evidence type="ECO:0000256" key="8">
    <source>
        <dbReference type="ARBA" id="ARBA00023154"/>
    </source>
</evidence>
<accession>A0A0K2SNH7</accession>